<dbReference type="Proteomes" id="UP001055091">
    <property type="component" value="Unassembled WGS sequence"/>
</dbReference>
<accession>A0AA37JT86</accession>
<dbReference type="AlphaFoldDB" id="A0AA37JT86"/>
<proteinExistence type="predicted"/>
<protein>
    <submittedName>
        <fullName evidence="1">Uncharacterized protein</fullName>
    </submittedName>
</protein>
<comment type="caution">
    <text evidence="1">The sequence shown here is derived from an EMBL/GenBank/DDBJ whole genome shotgun (WGS) entry which is preliminary data.</text>
</comment>
<gene>
    <name evidence="1" type="ORF">CE91St55_68390</name>
</gene>
<name>A0AA37JT86_9FIRM</name>
<sequence>MASRSESFFPASGCVPEQGEWISQCAAIWIRGIKMNVTGEHTHYVSVSHVHFYGE</sequence>
<reference evidence="1" key="1">
    <citation type="submission" date="2022-01" db="EMBL/GenBank/DDBJ databases">
        <title>Novel bile acid biosynthetic pathways are enriched in the microbiome of centenarians.</title>
        <authorList>
            <person name="Sato Y."/>
            <person name="Atarashi K."/>
            <person name="Plichta R.D."/>
            <person name="Arai Y."/>
            <person name="Sasajima S."/>
            <person name="Kearney M.S."/>
            <person name="Suda W."/>
            <person name="Takeshita K."/>
            <person name="Sasaki T."/>
            <person name="Okamoto S."/>
            <person name="Skelly N.A."/>
            <person name="Okamura Y."/>
            <person name="Vlamakis H."/>
            <person name="Li Y."/>
            <person name="Tanoue T."/>
            <person name="Takei H."/>
            <person name="Nittono H."/>
            <person name="Narushima S."/>
            <person name="Irie J."/>
            <person name="Itoh H."/>
            <person name="Moriya K."/>
            <person name="Sugiura Y."/>
            <person name="Suematsu M."/>
            <person name="Moritoki N."/>
            <person name="Shibata S."/>
            <person name="Littman R.D."/>
            <person name="Fischbach A.M."/>
            <person name="Uwamino Y."/>
            <person name="Inoue T."/>
            <person name="Honda A."/>
            <person name="Hattori M."/>
            <person name="Murai T."/>
            <person name="Xavier J.R."/>
            <person name="Hirose N."/>
            <person name="Honda K."/>
        </authorList>
    </citation>
    <scope>NUCLEOTIDE SEQUENCE</scope>
    <source>
        <strain evidence="1">CE91-St55</strain>
    </source>
</reference>
<evidence type="ECO:0000313" key="1">
    <source>
        <dbReference type="EMBL" id="GKH04858.1"/>
    </source>
</evidence>
<dbReference type="EMBL" id="BQNJ01000004">
    <property type="protein sequence ID" value="GKH04858.1"/>
    <property type="molecule type" value="Genomic_DNA"/>
</dbReference>
<evidence type="ECO:0000313" key="2">
    <source>
        <dbReference type="Proteomes" id="UP001055091"/>
    </source>
</evidence>
<organism evidence="1 2">
    <name type="scientific">Hungatella hathewayi</name>
    <dbReference type="NCBI Taxonomy" id="154046"/>
    <lineage>
        <taxon>Bacteria</taxon>
        <taxon>Bacillati</taxon>
        <taxon>Bacillota</taxon>
        <taxon>Clostridia</taxon>
        <taxon>Lachnospirales</taxon>
        <taxon>Lachnospiraceae</taxon>
        <taxon>Hungatella</taxon>
    </lineage>
</organism>